<dbReference type="AlphaFoldDB" id="A0A518C9X0"/>
<organism evidence="2 3">
    <name type="scientific">Bremerella volcania</name>
    <dbReference type="NCBI Taxonomy" id="2527984"/>
    <lineage>
        <taxon>Bacteria</taxon>
        <taxon>Pseudomonadati</taxon>
        <taxon>Planctomycetota</taxon>
        <taxon>Planctomycetia</taxon>
        <taxon>Pirellulales</taxon>
        <taxon>Pirellulaceae</taxon>
        <taxon>Bremerella</taxon>
    </lineage>
</organism>
<feature type="signal peptide" evidence="1">
    <location>
        <begin position="1"/>
        <end position="24"/>
    </location>
</feature>
<proteinExistence type="predicted"/>
<reference evidence="3" key="1">
    <citation type="submission" date="2019-02" db="EMBL/GenBank/DDBJ databases">
        <title>Deep-cultivation of Planctomycetes and their phenomic and genomic characterization uncovers novel biology.</title>
        <authorList>
            <person name="Wiegand S."/>
            <person name="Jogler M."/>
            <person name="Boedeker C."/>
            <person name="Pinto D."/>
            <person name="Vollmers J."/>
            <person name="Rivas-Marin E."/>
            <person name="Kohn T."/>
            <person name="Peeters S.H."/>
            <person name="Heuer A."/>
            <person name="Rast P."/>
            <person name="Oberbeckmann S."/>
            <person name="Bunk B."/>
            <person name="Jeske O."/>
            <person name="Meyerdierks A."/>
            <person name="Storesund J.E."/>
            <person name="Kallscheuer N."/>
            <person name="Luecker S."/>
            <person name="Lage O.M."/>
            <person name="Pohl T."/>
            <person name="Merkel B.J."/>
            <person name="Hornburger P."/>
            <person name="Mueller R.-W."/>
            <person name="Bruemmer F."/>
            <person name="Labrenz M."/>
            <person name="Spormann A.M."/>
            <person name="Op den Camp H."/>
            <person name="Overmann J."/>
            <person name="Amann R."/>
            <person name="Jetten M.S.M."/>
            <person name="Mascher T."/>
            <person name="Medema M.H."/>
            <person name="Devos D.P."/>
            <person name="Kaster A.-K."/>
            <person name="Ovreas L."/>
            <person name="Rohde M."/>
            <person name="Galperin M.Y."/>
            <person name="Jogler C."/>
        </authorList>
    </citation>
    <scope>NUCLEOTIDE SEQUENCE [LARGE SCALE GENOMIC DNA]</scope>
    <source>
        <strain evidence="3">Pan97</strain>
    </source>
</reference>
<evidence type="ECO:0008006" key="4">
    <source>
        <dbReference type="Google" id="ProtNLM"/>
    </source>
</evidence>
<sequence precursor="true">MMNSKLTSLILFMLAATLSCGCQSGDSGPPKYSVSGKVSYQGKPVEDGTIIFVPTTTGGGGQVGLPITNGTFQGEITAGAKRVMIEASRPGPPVTNDLGEVHQSQDWYIPVKYNEASELTYEVLPQENVEVNFELK</sequence>
<evidence type="ECO:0000256" key="1">
    <source>
        <dbReference type="SAM" id="SignalP"/>
    </source>
</evidence>
<keyword evidence="3" id="KW-1185">Reference proteome</keyword>
<name>A0A518C9X0_9BACT</name>
<dbReference type="RefSeq" id="WP_144973818.1">
    <property type="nucleotide sequence ID" value="NZ_CP036289.1"/>
</dbReference>
<accession>A0A518C9X0</accession>
<evidence type="ECO:0000313" key="3">
    <source>
        <dbReference type="Proteomes" id="UP000318626"/>
    </source>
</evidence>
<dbReference type="PROSITE" id="PS51257">
    <property type="entry name" value="PROKAR_LIPOPROTEIN"/>
    <property type="match status" value="1"/>
</dbReference>
<feature type="chain" id="PRO_5021819027" description="Carboxypeptidase regulatory-like domain-containing protein" evidence="1">
    <location>
        <begin position="25"/>
        <end position="136"/>
    </location>
</feature>
<gene>
    <name evidence="2" type="ORF">Pan97_30640</name>
</gene>
<keyword evidence="1" id="KW-0732">Signal</keyword>
<dbReference type="KEGG" id="bvo:Pan97_30640"/>
<dbReference type="OrthoDB" id="291697at2"/>
<evidence type="ECO:0000313" key="2">
    <source>
        <dbReference type="EMBL" id="QDU76019.1"/>
    </source>
</evidence>
<dbReference type="Proteomes" id="UP000318626">
    <property type="component" value="Chromosome"/>
</dbReference>
<protein>
    <recommendedName>
        <fullName evidence="4">Carboxypeptidase regulatory-like domain-containing protein</fullName>
    </recommendedName>
</protein>
<dbReference type="EMBL" id="CP036289">
    <property type="protein sequence ID" value="QDU76019.1"/>
    <property type="molecule type" value="Genomic_DNA"/>
</dbReference>